<keyword evidence="2" id="KW-1185">Reference proteome</keyword>
<comment type="caution">
    <text evidence="1">The sequence shown here is derived from an EMBL/GenBank/DDBJ whole genome shotgun (WGS) entry which is preliminary data.</text>
</comment>
<name>A0ACB8QQB9_9AGAM</name>
<dbReference type="Proteomes" id="UP000814128">
    <property type="component" value="Unassembled WGS sequence"/>
</dbReference>
<reference evidence="1" key="1">
    <citation type="submission" date="2021-02" db="EMBL/GenBank/DDBJ databases">
        <authorList>
            <consortium name="DOE Joint Genome Institute"/>
            <person name="Ahrendt S."/>
            <person name="Looney B.P."/>
            <person name="Miyauchi S."/>
            <person name="Morin E."/>
            <person name="Drula E."/>
            <person name="Courty P.E."/>
            <person name="Chicoki N."/>
            <person name="Fauchery L."/>
            <person name="Kohler A."/>
            <person name="Kuo A."/>
            <person name="Labutti K."/>
            <person name="Pangilinan J."/>
            <person name="Lipzen A."/>
            <person name="Riley R."/>
            <person name="Andreopoulos W."/>
            <person name="He G."/>
            <person name="Johnson J."/>
            <person name="Barry K.W."/>
            <person name="Grigoriev I.V."/>
            <person name="Nagy L."/>
            <person name="Hibbett D."/>
            <person name="Henrissat B."/>
            <person name="Matheny P.B."/>
            <person name="Labbe J."/>
            <person name="Martin F."/>
        </authorList>
    </citation>
    <scope>NUCLEOTIDE SEQUENCE</scope>
    <source>
        <strain evidence="1">EC-137</strain>
    </source>
</reference>
<sequence>MAHIPFPHTGYSEDIFRRVRVLFGGQFVANAETPKLAWERPLFPTYFFRRADVKADFLRNPSASVDGATVYDLVVGEKTAQGAVTEFASGPFAGLVKILPSVPDAWFEENERMVWVYPRDPYKRLTFLPSSKHIRVEIDGVEVANSTRFIRLYETGHAIRTYLPMTDVRLDLLTPSTQTSICQYKGEASYFDVNLPSGTKHGYAWWYKSSTAESQSIVGLIAFYDEKLDVWADGVKQDRSKFY</sequence>
<organism evidence="1 2">
    <name type="scientific">Vararia minispora EC-137</name>
    <dbReference type="NCBI Taxonomy" id="1314806"/>
    <lineage>
        <taxon>Eukaryota</taxon>
        <taxon>Fungi</taxon>
        <taxon>Dikarya</taxon>
        <taxon>Basidiomycota</taxon>
        <taxon>Agaricomycotina</taxon>
        <taxon>Agaricomycetes</taxon>
        <taxon>Russulales</taxon>
        <taxon>Lachnocladiaceae</taxon>
        <taxon>Vararia</taxon>
    </lineage>
</organism>
<evidence type="ECO:0000313" key="1">
    <source>
        <dbReference type="EMBL" id="KAI0033895.1"/>
    </source>
</evidence>
<reference evidence="1" key="2">
    <citation type="journal article" date="2022" name="New Phytol.">
        <title>Evolutionary transition to the ectomycorrhizal habit in the genomes of a hyperdiverse lineage of mushroom-forming fungi.</title>
        <authorList>
            <person name="Looney B."/>
            <person name="Miyauchi S."/>
            <person name="Morin E."/>
            <person name="Drula E."/>
            <person name="Courty P.E."/>
            <person name="Kohler A."/>
            <person name="Kuo A."/>
            <person name="LaButti K."/>
            <person name="Pangilinan J."/>
            <person name="Lipzen A."/>
            <person name="Riley R."/>
            <person name="Andreopoulos W."/>
            <person name="He G."/>
            <person name="Johnson J."/>
            <person name="Nolan M."/>
            <person name="Tritt A."/>
            <person name="Barry K.W."/>
            <person name="Grigoriev I.V."/>
            <person name="Nagy L.G."/>
            <person name="Hibbett D."/>
            <person name="Henrissat B."/>
            <person name="Matheny P.B."/>
            <person name="Labbe J."/>
            <person name="Martin F.M."/>
        </authorList>
    </citation>
    <scope>NUCLEOTIDE SEQUENCE</scope>
    <source>
        <strain evidence="1">EC-137</strain>
    </source>
</reference>
<dbReference type="EMBL" id="MU273510">
    <property type="protein sequence ID" value="KAI0033895.1"/>
    <property type="molecule type" value="Genomic_DNA"/>
</dbReference>
<gene>
    <name evidence="1" type="ORF">K488DRAFT_77618</name>
</gene>
<protein>
    <submittedName>
        <fullName evidence="1">Uncharacterized protein</fullName>
    </submittedName>
</protein>
<proteinExistence type="predicted"/>
<accession>A0ACB8QQB9</accession>
<evidence type="ECO:0000313" key="2">
    <source>
        <dbReference type="Proteomes" id="UP000814128"/>
    </source>
</evidence>